<dbReference type="Pfam" id="PF07435">
    <property type="entry name" value="YycH"/>
    <property type="match status" value="1"/>
</dbReference>
<accession>A0ABS5CM22</accession>
<dbReference type="Proteomes" id="UP000673394">
    <property type="component" value="Unassembled WGS sequence"/>
</dbReference>
<dbReference type="RefSeq" id="WP_210664058.1">
    <property type="nucleotide sequence ID" value="NZ_JAGKSP010000025.1"/>
</dbReference>
<keyword evidence="4" id="KW-1185">Reference proteome</keyword>
<feature type="region of interest" description="Disordered" evidence="1">
    <location>
        <begin position="429"/>
        <end position="559"/>
    </location>
</feature>
<feature type="compositionally biased region" description="Polar residues" evidence="1">
    <location>
        <begin position="481"/>
        <end position="492"/>
    </location>
</feature>
<protein>
    <recommendedName>
        <fullName evidence="2">Regulatory protein YycH domain-containing protein</fullName>
    </recommendedName>
</protein>
<comment type="caution">
    <text evidence="3">The sequence shown here is derived from an EMBL/GenBank/DDBJ whole genome shotgun (WGS) entry which is preliminary data.</text>
</comment>
<dbReference type="Gene3D" id="3.30.310.160">
    <property type="entry name" value="YycH protein, domain 2"/>
    <property type="match status" value="1"/>
</dbReference>
<proteinExistence type="predicted"/>
<sequence length="559" mass="61069">MMDKLKTAVLTALVILSLIQSYMLAYSMPGLGVTTTPQQDYVPAEPMGQEEKIENVIFPEDMVLHLGKGKHTLLYPASNFYNLIFGKIKSREFKGFQRSAAVVVDWDEIRNRDEGLELRFGRGVPVELLSKVLKLEGDATFMDDVVNRIWIYKSSDRDEIRTYFFSSDGLTVYESVKADLTAQDVQMYVGYGEYQTNYRKIGDDLYTPDGPVESMQLTVGYDTYSPEQMQQYLFFDPGVTRVISDQGGSQIYTDGKRGLQVEQDGRWISYTDPVSVQGQDDNESQNVYAAIQFINKHGGWDGMHRFTHAGTFESVQVLRFQQYYGSYPIIPQEPFMFGSMRLRLQQGVVSEYERSLLTLQKKAQQRDIRWLPGGDMLENAFKNYGRRLEVTAIYPALLAISTEKNVMKLEPIWAVRLVDGTQENLLQAIPGGYKPMPGEPGGAPLQKTSNTGGTGSMGDEPSDNAASSGIAQLSGGPLSGHISSLISLNGTNESDKQDGIDAGANAGEGTGSSEGTGNAVPADSDMAGAPAAAADITSAVSGEATHVGSGDGDAAAEQP</sequence>
<dbReference type="InterPro" id="IPR009996">
    <property type="entry name" value="YycH"/>
</dbReference>
<evidence type="ECO:0000256" key="1">
    <source>
        <dbReference type="SAM" id="MobiDB-lite"/>
    </source>
</evidence>
<organism evidence="3 4">
    <name type="scientific">Paenibacillus lignilyticus</name>
    <dbReference type="NCBI Taxonomy" id="1172615"/>
    <lineage>
        <taxon>Bacteria</taxon>
        <taxon>Bacillati</taxon>
        <taxon>Bacillota</taxon>
        <taxon>Bacilli</taxon>
        <taxon>Bacillales</taxon>
        <taxon>Paenibacillaceae</taxon>
        <taxon>Paenibacillus</taxon>
    </lineage>
</organism>
<feature type="compositionally biased region" description="Low complexity" evidence="1">
    <location>
        <begin position="515"/>
        <end position="541"/>
    </location>
</feature>
<evidence type="ECO:0000313" key="3">
    <source>
        <dbReference type="EMBL" id="MBP3966862.1"/>
    </source>
</evidence>
<dbReference type="EMBL" id="JAGKSP010000025">
    <property type="protein sequence ID" value="MBP3966862.1"/>
    <property type="molecule type" value="Genomic_DNA"/>
</dbReference>
<name>A0ABS5CM22_9BACL</name>
<dbReference type="InterPro" id="IPR042274">
    <property type="entry name" value="YycH/YycI_2"/>
</dbReference>
<reference evidence="3 4" key="1">
    <citation type="submission" date="2021-04" db="EMBL/GenBank/DDBJ databases">
        <title>Paenibacillus sp. DLE-14 whole genome sequence.</title>
        <authorList>
            <person name="Ham Y.J."/>
        </authorList>
    </citation>
    <scope>NUCLEOTIDE SEQUENCE [LARGE SCALE GENOMIC DNA]</scope>
    <source>
        <strain evidence="3 4">DLE-14</strain>
    </source>
</reference>
<feature type="domain" description="Regulatory protein YycH" evidence="2">
    <location>
        <begin position="4"/>
        <end position="417"/>
    </location>
</feature>
<gene>
    <name evidence="3" type="ORF">I8J30_29700</name>
</gene>
<dbReference type="CDD" id="cd15787">
    <property type="entry name" value="YycH_N"/>
    <property type="match status" value="1"/>
</dbReference>
<evidence type="ECO:0000313" key="4">
    <source>
        <dbReference type="Proteomes" id="UP000673394"/>
    </source>
</evidence>
<evidence type="ECO:0000259" key="2">
    <source>
        <dbReference type="Pfam" id="PF07435"/>
    </source>
</evidence>